<feature type="coiled-coil region" evidence="1">
    <location>
        <begin position="140"/>
        <end position="167"/>
    </location>
</feature>
<feature type="region of interest" description="Disordered" evidence="2">
    <location>
        <begin position="255"/>
        <end position="288"/>
    </location>
</feature>
<evidence type="ECO:0000256" key="1">
    <source>
        <dbReference type="SAM" id="Coils"/>
    </source>
</evidence>
<protein>
    <submittedName>
        <fullName evidence="3">Reverse transcriptase domain-containing protein</fullName>
    </submittedName>
</protein>
<evidence type="ECO:0000313" key="3">
    <source>
        <dbReference type="EMBL" id="GJT63374.1"/>
    </source>
</evidence>
<keyword evidence="3" id="KW-0808">Transferase</keyword>
<feature type="non-terminal residue" evidence="3">
    <location>
        <position position="1"/>
    </location>
</feature>
<keyword evidence="3" id="KW-0695">RNA-directed DNA polymerase</keyword>
<dbReference type="PANTHER" id="PTHR33067:SF35">
    <property type="entry name" value="ASPARTIC PEPTIDASE DDI1-TYPE DOMAIN-CONTAINING PROTEIN"/>
    <property type="match status" value="1"/>
</dbReference>
<comment type="caution">
    <text evidence="3">The sequence shown here is derived from an EMBL/GenBank/DDBJ whole genome shotgun (WGS) entry which is preliminary data.</text>
</comment>
<accession>A0ABQ5FJP0</accession>
<reference evidence="3" key="2">
    <citation type="submission" date="2022-01" db="EMBL/GenBank/DDBJ databases">
        <authorList>
            <person name="Yamashiro T."/>
            <person name="Shiraishi A."/>
            <person name="Satake H."/>
            <person name="Nakayama K."/>
        </authorList>
    </citation>
    <scope>NUCLEOTIDE SEQUENCE</scope>
</reference>
<keyword evidence="4" id="KW-1185">Reference proteome</keyword>
<keyword evidence="3" id="KW-0548">Nucleotidyltransferase</keyword>
<keyword evidence="1" id="KW-0175">Coiled coil</keyword>
<dbReference type="InterPro" id="IPR021109">
    <property type="entry name" value="Peptidase_aspartic_dom_sf"/>
</dbReference>
<name>A0ABQ5FJP0_9ASTR</name>
<evidence type="ECO:0000313" key="4">
    <source>
        <dbReference type="Proteomes" id="UP001151760"/>
    </source>
</evidence>
<dbReference type="Proteomes" id="UP001151760">
    <property type="component" value="Unassembled WGS sequence"/>
</dbReference>
<evidence type="ECO:0000256" key="2">
    <source>
        <dbReference type="SAM" id="MobiDB-lite"/>
    </source>
</evidence>
<organism evidence="3 4">
    <name type="scientific">Tanacetum coccineum</name>
    <dbReference type="NCBI Taxonomy" id="301880"/>
    <lineage>
        <taxon>Eukaryota</taxon>
        <taxon>Viridiplantae</taxon>
        <taxon>Streptophyta</taxon>
        <taxon>Embryophyta</taxon>
        <taxon>Tracheophyta</taxon>
        <taxon>Spermatophyta</taxon>
        <taxon>Magnoliopsida</taxon>
        <taxon>eudicotyledons</taxon>
        <taxon>Gunneridae</taxon>
        <taxon>Pentapetalae</taxon>
        <taxon>asterids</taxon>
        <taxon>campanulids</taxon>
        <taxon>Asterales</taxon>
        <taxon>Asteraceae</taxon>
        <taxon>Asteroideae</taxon>
        <taxon>Anthemideae</taxon>
        <taxon>Anthemidinae</taxon>
        <taxon>Tanacetum</taxon>
    </lineage>
</organism>
<proteinExistence type="predicted"/>
<dbReference type="GO" id="GO:0003964">
    <property type="term" value="F:RNA-directed DNA polymerase activity"/>
    <property type="evidence" value="ECO:0007669"/>
    <property type="project" value="UniProtKB-KW"/>
</dbReference>
<sequence>ELKDMVKALLLDKKSQAPTPVKAVEESCVTCGGAHSYRNCPATDGNVYRDNIQEYISQAVAANLNQGNTGYRAPIANKIQPPGFPPIQNQVNNQNRYNQNQGNTYNQGQIYRPQVNQPPAYQALAPQTQGVTKTDFESYVKANDAVMRNMQDQNQNLKNQMTNFADMLSKFVNANTASSSGTDSLLSNIVTNPKEDLKGITTRSGVAYQGPTIPTTSSSPKVVEHETEVTKDTMPPTNNGSTKDVQPSVVQVQPQVPNSKPVDISVSAPMPNLKPTIPYPSRRNDERRHKKANDQIEKFYEIFKDLSFEISLTDALILIPKFASTLKALIGNKEKLSEMARTPLNEHCTAVILNKLPEKLGDPGKFLIPCDFPGMDECLALVDLGASINLMPLSVWKKLSLPELTPTC</sequence>
<reference evidence="3" key="1">
    <citation type="journal article" date="2022" name="Int. J. Mol. Sci.">
        <title>Draft Genome of Tanacetum Coccineum: Genomic Comparison of Closely Related Tanacetum-Family Plants.</title>
        <authorList>
            <person name="Yamashiro T."/>
            <person name="Shiraishi A."/>
            <person name="Nakayama K."/>
            <person name="Satake H."/>
        </authorList>
    </citation>
    <scope>NUCLEOTIDE SEQUENCE</scope>
</reference>
<dbReference type="Gene3D" id="2.40.70.10">
    <property type="entry name" value="Acid Proteases"/>
    <property type="match status" value="1"/>
</dbReference>
<dbReference type="PANTHER" id="PTHR33067">
    <property type="entry name" value="RNA-DIRECTED DNA POLYMERASE-RELATED"/>
    <property type="match status" value="1"/>
</dbReference>
<gene>
    <name evidence="3" type="ORF">Tco_1006907</name>
</gene>
<dbReference type="EMBL" id="BQNB010017455">
    <property type="protein sequence ID" value="GJT63374.1"/>
    <property type="molecule type" value="Genomic_DNA"/>
</dbReference>
<feature type="non-terminal residue" evidence="3">
    <location>
        <position position="408"/>
    </location>
</feature>